<dbReference type="Pfam" id="PF07876">
    <property type="entry name" value="Dabb"/>
    <property type="match status" value="1"/>
</dbReference>
<keyword evidence="2" id="KW-0732">Signal</keyword>
<dbReference type="InterPro" id="IPR011008">
    <property type="entry name" value="Dimeric_a/b-barrel"/>
</dbReference>
<evidence type="ECO:0000313" key="4">
    <source>
        <dbReference type="EMBL" id="MFC3151254.1"/>
    </source>
</evidence>
<feature type="chain" id="PRO_5045534059" evidence="2">
    <location>
        <begin position="21"/>
        <end position="127"/>
    </location>
</feature>
<sequence>MKKAVVFGWVVLISVLSGCASWSQNQPGKVQHVVLLWFKPEISENYIHEVSENTQSLLNIPGIQTLHTGRAITSDRPMVDDSFDLGVTMTFDSVASMQSYVSHPEHKAFLKRYIIGKTEKLVIYDYQ</sequence>
<proteinExistence type="predicted"/>
<dbReference type="PANTHER" id="PTHR33178:SF10">
    <property type="entry name" value="STRESS-RESPONSE A_B BARREL DOMAIN-CONTAINING PROTEIN"/>
    <property type="match status" value="1"/>
</dbReference>
<dbReference type="SUPFAM" id="SSF54909">
    <property type="entry name" value="Dimeric alpha+beta barrel"/>
    <property type="match status" value="1"/>
</dbReference>
<dbReference type="SMART" id="SM00886">
    <property type="entry name" value="Dabb"/>
    <property type="match status" value="1"/>
</dbReference>
<dbReference type="PANTHER" id="PTHR33178">
    <property type="match status" value="1"/>
</dbReference>
<protein>
    <submittedName>
        <fullName evidence="4">Dabb family protein</fullName>
    </submittedName>
</protein>
<evidence type="ECO:0000313" key="5">
    <source>
        <dbReference type="Proteomes" id="UP001595476"/>
    </source>
</evidence>
<feature type="domain" description="Stress-response A/B barrel" evidence="3">
    <location>
        <begin position="30"/>
        <end position="126"/>
    </location>
</feature>
<evidence type="ECO:0000259" key="3">
    <source>
        <dbReference type="PROSITE" id="PS51502"/>
    </source>
</evidence>
<feature type="signal peptide" evidence="2">
    <location>
        <begin position="1"/>
        <end position="20"/>
    </location>
</feature>
<dbReference type="PROSITE" id="PS51257">
    <property type="entry name" value="PROKAR_LIPOPROTEIN"/>
    <property type="match status" value="1"/>
</dbReference>
<evidence type="ECO:0000256" key="2">
    <source>
        <dbReference type="SAM" id="SignalP"/>
    </source>
</evidence>
<organism evidence="4 5">
    <name type="scientific">Litoribrevibacter euphylliae</name>
    <dbReference type="NCBI Taxonomy" id="1834034"/>
    <lineage>
        <taxon>Bacteria</taxon>
        <taxon>Pseudomonadati</taxon>
        <taxon>Pseudomonadota</taxon>
        <taxon>Gammaproteobacteria</taxon>
        <taxon>Oceanospirillales</taxon>
        <taxon>Oceanospirillaceae</taxon>
        <taxon>Litoribrevibacter</taxon>
    </lineage>
</organism>
<accession>A0ABV7HEX6</accession>
<keyword evidence="5" id="KW-1185">Reference proteome</keyword>
<dbReference type="PROSITE" id="PS51502">
    <property type="entry name" value="S_R_A_B_BARREL"/>
    <property type="match status" value="1"/>
</dbReference>
<dbReference type="InterPro" id="IPR044662">
    <property type="entry name" value="HS1/DABB1-like"/>
</dbReference>
<comment type="caution">
    <text evidence="4">The sequence shown here is derived from an EMBL/GenBank/DDBJ whole genome shotgun (WGS) entry which is preliminary data.</text>
</comment>
<dbReference type="Gene3D" id="3.30.70.100">
    <property type="match status" value="1"/>
</dbReference>
<dbReference type="Proteomes" id="UP001595476">
    <property type="component" value="Unassembled WGS sequence"/>
</dbReference>
<dbReference type="RefSeq" id="WP_386719674.1">
    <property type="nucleotide sequence ID" value="NZ_JBHRSZ010000004.1"/>
</dbReference>
<comment type="subunit">
    <text evidence="1">Homodimer.</text>
</comment>
<dbReference type="InterPro" id="IPR013097">
    <property type="entry name" value="Dabb"/>
</dbReference>
<dbReference type="EMBL" id="JBHRSZ010000004">
    <property type="protein sequence ID" value="MFC3151254.1"/>
    <property type="molecule type" value="Genomic_DNA"/>
</dbReference>
<name>A0ABV7HEX6_9GAMM</name>
<reference evidence="5" key="1">
    <citation type="journal article" date="2019" name="Int. J. Syst. Evol. Microbiol.">
        <title>The Global Catalogue of Microorganisms (GCM) 10K type strain sequencing project: providing services to taxonomists for standard genome sequencing and annotation.</title>
        <authorList>
            <consortium name="The Broad Institute Genomics Platform"/>
            <consortium name="The Broad Institute Genome Sequencing Center for Infectious Disease"/>
            <person name="Wu L."/>
            <person name="Ma J."/>
        </authorList>
    </citation>
    <scope>NUCLEOTIDE SEQUENCE [LARGE SCALE GENOMIC DNA]</scope>
    <source>
        <strain evidence="5">KCTC 52438</strain>
    </source>
</reference>
<gene>
    <name evidence="4" type="ORF">ACFOEK_09480</name>
</gene>
<evidence type="ECO:0000256" key="1">
    <source>
        <dbReference type="ARBA" id="ARBA00011738"/>
    </source>
</evidence>